<reference evidence="1" key="1">
    <citation type="submission" date="2020-10" db="EMBL/GenBank/DDBJ databases">
        <title>CRESS DNA virus dark matter in the feces of wild birds.</title>
        <authorList>
            <person name="Yang S."/>
            <person name="Zhang W."/>
        </authorList>
    </citation>
    <scope>NUCLEOTIDE SEQUENCE</scope>
    <source>
        <strain evidence="1">Wpk139cre3</strain>
    </source>
</reference>
<proteinExistence type="predicted"/>
<evidence type="ECO:0000313" key="1">
    <source>
        <dbReference type="EMBL" id="QTE03470.1"/>
    </source>
</evidence>
<name>A0A8A4XCX4_9VIRU</name>
<accession>A0A8A4XCX4</accession>
<organism evidence="1">
    <name type="scientific">Dendrocopos leucotos CRESS-DNA-virus sp</name>
    <dbReference type="NCBI Taxonomy" id="2815028"/>
    <lineage>
        <taxon>Viruses</taxon>
        <taxon>Monodnaviria</taxon>
        <taxon>Shotokuvirae</taxon>
        <taxon>Cressdnaviricota</taxon>
    </lineage>
</organism>
<protein>
    <submittedName>
        <fullName evidence="1">Putative capsid protein</fullName>
    </submittedName>
</protein>
<sequence>MVNKKSEPKSAQPHGLLYDYYRPCTKCTQNAAVSAFVNCCTGLHNPQNLNKVQSAPMAFRRRRTFKKRGRRAFKTFRRRSGNIATVTETVEVDRDITTVNNVNYNAFALLTGVTGDTTPTFPRAAAVAPQYKWFRAARAEWTYETPWNTYQAAPTATQVPQIFLKMVRDDNQLPGSDLVTVESLGVKPRPFARGNIRFSYKPNTLVGVTNYAQGGTGNYTGRPQFNAWLPTSNSNNATQPQTILYYGHLDYIDAPEFPTTGPSAIKITCRVTWQFKGPWNEQNPQLGQVTSSAAATFTVVRPKQPTKAQAAIAT</sequence>
<dbReference type="EMBL" id="MW182810">
    <property type="protein sequence ID" value="QTE03470.1"/>
    <property type="molecule type" value="Genomic_DNA"/>
</dbReference>